<organism evidence="1 2">
    <name type="scientific">Colletotrichum gloeosporioides (strain Cg-14)</name>
    <name type="common">Anthracnose fungus</name>
    <name type="synonym">Glomerella cingulata</name>
    <dbReference type="NCBI Taxonomy" id="1237896"/>
    <lineage>
        <taxon>Eukaryota</taxon>
        <taxon>Fungi</taxon>
        <taxon>Dikarya</taxon>
        <taxon>Ascomycota</taxon>
        <taxon>Pezizomycotina</taxon>
        <taxon>Sordariomycetes</taxon>
        <taxon>Hypocreomycetidae</taxon>
        <taxon>Glomerellales</taxon>
        <taxon>Glomerellaceae</taxon>
        <taxon>Colletotrichum</taxon>
        <taxon>Colletotrichum gloeosporioides species complex</taxon>
    </lineage>
</organism>
<sequence>MVDAWVIVGMDDFSV</sequence>
<reference evidence="2" key="1">
    <citation type="journal article" date="2013" name="Mol. Plant Microbe Interact.">
        <title>Global aspects of pacC regulation of pathogenicity genes in Colletotrichum gloeosporioides as revealed by transcriptome analysis.</title>
        <authorList>
            <person name="Alkan N."/>
            <person name="Meng X."/>
            <person name="Friedlander G."/>
            <person name="Reuveni E."/>
            <person name="Sukno S."/>
            <person name="Sherman A."/>
            <person name="Thon M."/>
            <person name="Fluhr R."/>
            <person name="Prusky D."/>
        </authorList>
    </citation>
    <scope>NUCLEOTIDE SEQUENCE [LARGE SCALE GENOMIC DNA]</scope>
    <source>
        <strain evidence="2">Cg-14</strain>
    </source>
</reference>
<dbReference type="HOGENOM" id="CLU_3434131_0_0_1"/>
<protein>
    <submittedName>
        <fullName evidence="1">Uncharacterized protein</fullName>
    </submittedName>
</protein>
<evidence type="ECO:0000313" key="2">
    <source>
        <dbReference type="Proteomes" id="UP000015530"/>
    </source>
</evidence>
<evidence type="ECO:0000313" key="1">
    <source>
        <dbReference type="EMBL" id="EQB46826.1"/>
    </source>
</evidence>
<accession>T0L5I2</accession>
<dbReference type="Proteomes" id="UP000015530">
    <property type="component" value="Unassembled WGS sequence"/>
</dbReference>
<comment type="caution">
    <text evidence="1">The sequence shown here is derived from an EMBL/GenBank/DDBJ whole genome shotgun (WGS) entry which is preliminary data.</text>
</comment>
<dbReference type="EMBL" id="AMYD01003248">
    <property type="protein sequence ID" value="EQB46826.1"/>
    <property type="molecule type" value="Genomic_DNA"/>
</dbReference>
<gene>
    <name evidence="1" type="ORF">CGLO_14103</name>
</gene>
<proteinExistence type="predicted"/>
<name>T0L5I2_COLGC</name>